<reference evidence="2 3" key="1">
    <citation type="submission" date="2015-01" db="EMBL/GenBank/DDBJ databases">
        <title>Complete genome of Pseudomonas batumici UCM B-321 producer of the batumin antibiotic with strong antistaphilococcal and potential anticancer activity.</title>
        <authorList>
            <person name="Klochko V.V."/>
            <person name="Zelena L.B."/>
            <person name="Elena K.A."/>
            <person name="Reva O.N."/>
        </authorList>
    </citation>
    <scope>NUCLEOTIDE SEQUENCE [LARGE SCALE GENOMIC DNA]</scope>
    <source>
        <strain evidence="2 3">UCM B-321</strain>
    </source>
</reference>
<dbReference type="GO" id="GO:0016874">
    <property type="term" value="F:ligase activity"/>
    <property type="evidence" value="ECO:0007669"/>
    <property type="project" value="UniProtKB-KW"/>
</dbReference>
<dbReference type="InterPro" id="IPR050237">
    <property type="entry name" value="ATP-dep_AMP-bd_enzyme"/>
</dbReference>
<dbReference type="InterPro" id="IPR042099">
    <property type="entry name" value="ANL_N_sf"/>
</dbReference>
<keyword evidence="2" id="KW-0436">Ligase</keyword>
<dbReference type="STRING" id="226910.UCMB321_3402"/>
<dbReference type="Gene3D" id="3.40.50.12780">
    <property type="entry name" value="N-terminal domain of ligase-like"/>
    <property type="match status" value="1"/>
</dbReference>
<feature type="domain" description="AMP-dependent synthetase/ligase" evidence="1">
    <location>
        <begin position="8"/>
        <end position="280"/>
    </location>
</feature>
<dbReference type="EMBL" id="JXDG01000042">
    <property type="protein sequence ID" value="KIH82947.1"/>
    <property type="molecule type" value="Genomic_DNA"/>
</dbReference>
<evidence type="ECO:0000313" key="3">
    <source>
        <dbReference type="Proteomes" id="UP000031535"/>
    </source>
</evidence>
<evidence type="ECO:0000259" key="1">
    <source>
        <dbReference type="Pfam" id="PF00501"/>
    </source>
</evidence>
<accession>A0A0C2ID75</accession>
<dbReference type="Pfam" id="PF00501">
    <property type="entry name" value="AMP-binding"/>
    <property type="match status" value="1"/>
</dbReference>
<dbReference type="PANTHER" id="PTHR43767">
    <property type="entry name" value="LONG-CHAIN-FATTY-ACID--COA LIGASE"/>
    <property type="match status" value="1"/>
</dbReference>
<comment type="caution">
    <text evidence="2">The sequence shown here is derived from an EMBL/GenBank/DDBJ whole genome shotgun (WGS) entry which is preliminary data.</text>
</comment>
<dbReference type="InterPro" id="IPR000873">
    <property type="entry name" value="AMP-dep_synth/lig_dom"/>
</dbReference>
<dbReference type="PATRIC" id="fig|226910.6.peg.3392"/>
<dbReference type="SUPFAM" id="SSF56801">
    <property type="entry name" value="Acetyl-CoA synthetase-like"/>
    <property type="match status" value="1"/>
</dbReference>
<keyword evidence="3" id="KW-1185">Reference proteome</keyword>
<dbReference type="PANTHER" id="PTHR43767:SF1">
    <property type="entry name" value="NONRIBOSOMAL PEPTIDE SYNTHASE PES1 (EUROFUNG)-RELATED"/>
    <property type="match status" value="1"/>
</dbReference>
<dbReference type="AlphaFoldDB" id="A0A0C2ID75"/>
<sequence>MNIANWLDEAGLRYPMRPALFEGQRQVANYEAFVALVRHRAAYLIDEHGIAPGDRVALFMKNCCEYLELLYAIWWAGAVAVPINYKLHAVEAGWIVDNAQARLIFTDGGQVFAPGALPQACRELDREDMGALASLISPPDTPCPRHTDDLAWLFYTPDTTERPQGVMLSHGNLTAMSQGCSPDVDPIDADEAVVYAAPMSHCAGLYSLIHVRRAARHVVPQSRDFNPDELFGLANGFGTVMLFVAPAMFTSMVEQARHQRYDGEGIKTIIYGDTLIYPTDLRNVLLRNSYGDLLKTELRLWLKGSANDTGVP</sequence>
<dbReference type="OrthoDB" id="9803968at2"/>
<dbReference type="Proteomes" id="UP000031535">
    <property type="component" value="Unassembled WGS sequence"/>
</dbReference>
<name>A0A0C2ID75_9PSED</name>
<organism evidence="2 3">
    <name type="scientific">Pseudomonas batumici</name>
    <dbReference type="NCBI Taxonomy" id="226910"/>
    <lineage>
        <taxon>Bacteria</taxon>
        <taxon>Pseudomonadati</taxon>
        <taxon>Pseudomonadota</taxon>
        <taxon>Gammaproteobacteria</taxon>
        <taxon>Pseudomonadales</taxon>
        <taxon>Pseudomonadaceae</taxon>
        <taxon>Pseudomonas</taxon>
    </lineage>
</organism>
<proteinExistence type="predicted"/>
<gene>
    <name evidence="2" type="ORF">UCMB321_3402</name>
</gene>
<protein>
    <submittedName>
        <fullName evidence="2">Long-chain-fatty-acid--CoA ligase</fullName>
    </submittedName>
</protein>
<evidence type="ECO:0000313" key="2">
    <source>
        <dbReference type="EMBL" id="KIH82947.1"/>
    </source>
</evidence>